<dbReference type="PANTHER" id="PTHR10434:SF11">
    <property type="entry name" value="1-ACYL-SN-GLYCEROL-3-PHOSPHATE ACYLTRANSFERASE"/>
    <property type="match status" value="1"/>
</dbReference>
<name>L7U781_MYXSD</name>
<sequence>MDASFEPPERPGTLSSLLRWTVACAAMPPLLLPALALGPLRPSSSDALMRTWCLWARRVFGVDVDVVDHNEGGYDDGAPYVFLQLNQTSLSEAFVTTAALPRWALIFMNIEFAALPFIGWVPVSQGSVVVVRQWSAQARRAVDRAADAMRRGACFYMSIEGRRSPDGALGPYKKGAAVLAIRSGARIVPMVFHGARDVLPFGEWRVRPGRVRVELLPAIETEGLSYADRDALVERLRVLAQSQGLGRPPG</sequence>
<dbReference type="Proteomes" id="UP000011131">
    <property type="component" value="Chromosome"/>
</dbReference>
<dbReference type="SMART" id="SM00563">
    <property type="entry name" value="PlsC"/>
    <property type="match status" value="1"/>
</dbReference>
<keyword evidence="3 5" id="KW-0012">Acyltransferase</keyword>
<feature type="domain" description="Phospholipid/glycerol acyltransferase" evidence="4">
    <location>
        <begin position="81"/>
        <end position="195"/>
    </location>
</feature>
<organism evidence="5 6">
    <name type="scientific">Myxococcus stipitatus (strain DSM 14675 / JCM 12634 / Mx s8)</name>
    <dbReference type="NCBI Taxonomy" id="1278073"/>
    <lineage>
        <taxon>Bacteria</taxon>
        <taxon>Pseudomonadati</taxon>
        <taxon>Myxococcota</taxon>
        <taxon>Myxococcia</taxon>
        <taxon>Myxococcales</taxon>
        <taxon>Cystobacterineae</taxon>
        <taxon>Myxococcaceae</taxon>
        <taxon>Myxococcus</taxon>
    </lineage>
</organism>
<dbReference type="InterPro" id="IPR002123">
    <property type="entry name" value="Plipid/glycerol_acylTrfase"/>
</dbReference>
<dbReference type="AlphaFoldDB" id="L7U781"/>
<accession>L7U781</accession>
<dbReference type="Pfam" id="PF01553">
    <property type="entry name" value="Acyltransferase"/>
    <property type="match status" value="1"/>
</dbReference>
<keyword evidence="6" id="KW-1185">Reference proteome</keyword>
<evidence type="ECO:0000256" key="3">
    <source>
        <dbReference type="ARBA" id="ARBA00023315"/>
    </source>
</evidence>
<dbReference type="EMBL" id="CP004025">
    <property type="protein sequence ID" value="AGC43928.1"/>
    <property type="molecule type" value="Genomic_DNA"/>
</dbReference>
<dbReference type="SUPFAM" id="SSF69593">
    <property type="entry name" value="Glycerol-3-phosphate (1)-acyltransferase"/>
    <property type="match status" value="1"/>
</dbReference>
<dbReference type="HOGENOM" id="CLU_027938_6_3_7"/>
<comment type="pathway">
    <text evidence="1">Lipid metabolism.</text>
</comment>
<dbReference type="PANTHER" id="PTHR10434">
    <property type="entry name" value="1-ACYL-SN-GLYCEROL-3-PHOSPHATE ACYLTRANSFERASE"/>
    <property type="match status" value="1"/>
</dbReference>
<evidence type="ECO:0000256" key="2">
    <source>
        <dbReference type="ARBA" id="ARBA00022679"/>
    </source>
</evidence>
<keyword evidence="2 5" id="KW-0808">Transferase</keyword>
<evidence type="ECO:0000256" key="1">
    <source>
        <dbReference type="ARBA" id="ARBA00005189"/>
    </source>
</evidence>
<dbReference type="CDD" id="cd07989">
    <property type="entry name" value="LPLAT_AGPAT-like"/>
    <property type="match status" value="1"/>
</dbReference>
<evidence type="ECO:0000259" key="4">
    <source>
        <dbReference type="SMART" id="SM00563"/>
    </source>
</evidence>
<dbReference type="PATRIC" id="fig|1278073.3.peg.2656"/>
<dbReference type="OrthoDB" id="9809618at2"/>
<dbReference type="STRING" id="1278073.MYSTI_02612"/>
<evidence type="ECO:0000313" key="5">
    <source>
        <dbReference type="EMBL" id="AGC43928.1"/>
    </source>
</evidence>
<proteinExistence type="predicted"/>
<gene>
    <name evidence="5" type="ordered locus">MYSTI_02612</name>
</gene>
<evidence type="ECO:0000313" key="6">
    <source>
        <dbReference type="Proteomes" id="UP000011131"/>
    </source>
</evidence>
<dbReference type="eggNOG" id="COG0204">
    <property type="taxonomic scope" value="Bacteria"/>
</dbReference>
<reference evidence="5 6" key="1">
    <citation type="journal article" date="2013" name="Genome Announc.">
        <title>Complete genome sequence of Myxococcus stipitatus strain DSM 14675, a fruiting myxobacterium.</title>
        <authorList>
            <person name="Huntley S."/>
            <person name="Kneip S."/>
            <person name="Treuner-Lange A."/>
            <person name="Sogaard-Andersen L."/>
        </authorList>
    </citation>
    <scope>NUCLEOTIDE SEQUENCE [LARGE SCALE GENOMIC DNA]</scope>
    <source>
        <strain evidence="6">DSM 14675 / JCM 12634 / Mx s8</strain>
    </source>
</reference>
<dbReference type="GO" id="GO:0006654">
    <property type="term" value="P:phosphatidic acid biosynthetic process"/>
    <property type="evidence" value="ECO:0007669"/>
    <property type="project" value="TreeGrafter"/>
</dbReference>
<protein>
    <submittedName>
        <fullName evidence="5">1-acyl-sn-glycerol-3-phosphate acyltransferase</fullName>
    </submittedName>
</protein>
<dbReference type="GO" id="GO:0003841">
    <property type="term" value="F:1-acylglycerol-3-phosphate O-acyltransferase activity"/>
    <property type="evidence" value="ECO:0007669"/>
    <property type="project" value="TreeGrafter"/>
</dbReference>
<dbReference type="KEGG" id="msd:MYSTI_02612"/>